<keyword evidence="4" id="KW-0406">Ion transport</keyword>
<keyword evidence="1" id="KW-0732">Signal</keyword>
<proteinExistence type="predicted"/>
<dbReference type="InterPro" id="IPR036465">
    <property type="entry name" value="vWFA_dom_sf"/>
</dbReference>
<evidence type="ECO:0000256" key="4">
    <source>
        <dbReference type="ARBA" id="ARBA00023065"/>
    </source>
</evidence>
<name>A0ABM6YJN6_9BACT</name>
<dbReference type="PROSITE" id="PS50234">
    <property type="entry name" value="VWFA"/>
    <property type="match status" value="1"/>
</dbReference>
<gene>
    <name evidence="6" type="ORF">AELL_0316</name>
</gene>
<dbReference type="Gene3D" id="2.60.40.2030">
    <property type="match status" value="30"/>
</dbReference>
<dbReference type="InterPro" id="IPR002035">
    <property type="entry name" value="VWF_A"/>
</dbReference>
<accession>A0ABM6YJN6</accession>
<reference evidence="6 7" key="1">
    <citation type="submission" date="2018-08" db="EMBL/GenBank/DDBJ databases">
        <title>Complete genome of the Arcobacter ellisii type strain LMG 26155.</title>
        <authorList>
            <person name="Miller W.G."/>
            <person name="Yee E."/>
            <person name="Bono J.L."/>
        </authorList>
    </citation>
    <scope>NUCLEOTIDE SEQUENCE [LARGE SCALE GENOMIC DNA]</scope>
    <source>
        <strain evidence="6 7">LMG 26155</strain>
    </source>
</reference>
<protein>
    <submittedName>
        <fullName evidence="6">Type I secretion system repeat domain-containing protein</fullName>
    </submittedName>
</protein>
<dbReference type="InterPro" id="IPR003644">
    <property type="entry name" value="Calx_beta"/>
</dbReference>
<keyword evidence="2" id="KW-0677">Repeat</keyword>
<dbReference type="InterPro" id="IPR051171">
    <property type="entry name" value="CaCA"/>
</dbReference>
<organism evidence="6 7">
    <name type="scientific">Arcobacter ellisii</name>
    <dbReference type="NCBI Taxonomy" id="913109"/>
    <lineage>
        <taxon>Bacteria</taxon>
        <taxon>Pseudomonadati</taxon>
        <taxon>Campylobacterota</taxon>
        <taxon>Epsilonproteobacteria</taxon>
        <taxon>Campylobacterales</taxon>
        <taxon>Arcobacteraceae</taxon>
        <taxon>Arcobacter</taxon>
    </lineage>
</organism>
<sequence length="5715" mass="591799">MKLTIKSDGQSKVVDLDKDLQFNVNKGEQYIFSNGFTSYVLNFKDNQQSVELTFKVDGKTIKVDLKGIVPLLQENVEGLQNPTLVIINKNANEKDVDNIVDNAEFNGSEIIDRLEALISNPVDLGANNSDKLAIISDFQSLIETLDAAAAGGEQGNATANGSSFNSIFGTIEDSLNGIADSAVWENLTESISTTPVETGNTVATILPIELINVNVKLEGINTSVIEGKNASYRITLTDDDGNVIVTTEDMVITFTYTYTTASGEDITEVGSVTIPAGQSEITFEISTVDDNLTEDIESFNISIDTASNQEQFDSVTIDKTPVTTTITDDKGPDAPIDEDVKANIEVSDAGSVKEADGATLTYSVKLSNAVGSDVEVDLTTGGDATRGSDYENTLQYSTDGGTTWLDVPATGKVTLPADGSSVLVKVTVKDDAITENDETVTLTATTTDAQITTQTATGTGTITDDKGPDAPIDEDVKANIEVSDAGSVKEADGATLTYSVKLSNAVGSDVEVDLTTGGDATRGSDYENTLQYSTDGGTTWLDVPATGKVTLPADGSSVLVKVTVKDDAITENDETVTLTATTTDAQITTQTATGTGTITDDKGPDAPIDEDVKANIEVSDAGSVKEADGATLTYSVKLSNAVGSDVEVDLTTGGDATRGSDYENTLQYSTDGGTTWLDVPATGKVTLPADGSSVLVKVTVKDDAITENDETVTLTATTTDAQITTQTATGTGTITDDKGPDAPIDEDVKANIEVSDAGSVKEADGATLTYSVKLSNAVGSDVEVDLTTGGDATRGSDYENTLQYSTDGGTTWLDVPATGKVTLPADGSSVLVKVTVKDDAITENDETVTLTATTTDAQITTQTATGTGTITDDKGPDAPIDEDVKANIEVSDAGSVKEADGATLTYSVKLSNAVGSDVEVDLTTGGDATRGSDYENTLQYSTDGGTTWLDVPATGKVTLPADGSSVLVKVTVKDDAITENDETVTLTATTTDAQITTQTATGTGTITDDKGPDAPIDEDVKANIEVSDAGSVKEADGATLTYSVKLSNAVGSDVEVDLTTGGDATRGSDYENTLQYSTDGGTTWLDVPATGKVTLPADGSSVLVKVTVKDDAITENDETVTLTATTTDAQITTQTATGTGTITDDKGPDAPIDEDVKANIEVSDAGSVKEADGATLTYSVKLSNAVGSDVEVDLTTGGDATRGSDYENTLQYSTDGGTTWLDVPATGKVTLPADGSSVLVKVTVKDDAITENDETVTLTATTTDAQITTQTATGTGTITDDKGPDAPIDEDVKANIEVSDAGSVKEADGATLTYSVKLSNAVGSDVEVDLTTGGDATRGSDYENTLQYSTDGGTTWLDVPATGKVTLPADGSSVLVKVTVKDDAITENDETVTLTATTTDAQITTQTATGTGTITDDKGPDAPIDEDVKANIEVSDAGSVKEADGATLTYSVKLSNAVGSDVEVDLTTGGDATRGSDYENTLQYSTDGGTTWLDVPATGKVTLPADGSSVLVKVTVKDDAITENDETVTLTATTTDAQITTQTATGTGTITDDKGPDAPIDEDVKANIEVSDAGSVKEADGATLTYSVKLSNAVGSDVEVDLTTGGDATRGSDYENTLQYSTDGGTTWLDVPATGKVTLPADGSSVLVKVTVKDDAITENDETVTLTATTTDAQITTQTATGTGTITDDKGPDAPIDEDVKANIEVSDAGSVKEADGATLTYSVKLSNAVGSDVEVDLTTGGDATRGSDYENTLQYSTDGGTTWLDVPATGKVTLPADGSSVLVKVTVKDDAITENDETVTLTATTTDAQITTQTATGTGTITDDKGPDAPIDEDVKANIEVSDAGSVKEADGATLTYSVKLSNAVGSDVEVDLTTGGDATRGSDYENTLQYSTDGGTTWLDVPATGKVTLPADGSSVLVKVTVKDDAITENDETVTLTATTTDAQITTQTATGTGTITDDKGPDAPIDEDVKANIEVSDAGSVKEADGATLTYSVKLSNAVGSDVEVDLTTGGDATRGSDYENTLQYSTDGGTTWLDVPATGKVTLPADGSSVLVKVTVKDDAITENDETVTLTATTTDAQITTQTATGTGTITDDKGPDAPIDEDVKANIEVSDAGSVKEADGATLTYSVKLSNAVGSDVEVDLTTGGDATRGSDYENTLQYSTDGGTTWLDVPATGKVTLPADGSSVLVKVTVKDDAITENDETVTLTATTTDAQITTQTATGTGTITDDKGPDAPIDEDVKANIEVSDAGSVKEADGATLTYSVKLSNAVGSDVEVDLTTGGDATRGSDYENTLQYSTDGGTTWLDVPATGKVTLPADGSSVLVKVTVKDDAITENDETVTLTATTTDAQITTQTATGTGTITDDKGPDAPIDEDVKANIEVSDAGSVKEADGATLTYSVKLSNAVGSDVEVDLTTGGDATRGSDYENTLQYSTDGGTTWLDVPATGKVTLPADGSSVLVKVTVKDDAITENDETVTLTATTTDAQITTQTATGTGTITDDKGPDAPIDEDVKANIEVSDAGSVKEADGATLTYSVKLSNAVGSDVEVDLTTGGDATRGSDYENTLQYSTDGGTTWLDVPATGKVTLPADGSSVLVKVTVKDDAITENDETVTLTATTTDAQITTQTATGTGTITDDKGPDAPIDEDVKANIEVSDAGSVKEADGATLTYSVKLSNAVGSDVEVDLTTGGDATRGSDYENTLQYSTDGGTTWLDVPATGKVTLPADGSSVLVKVTVKDDAITENDETVTLTATTTDAQITTQTATGTGTITDDKGPDAPIDEDVKANIEVSDAGSVKEADGATLTYSVKLSNAVGSDVEVDLTTGGDATRGSDYENTLQYSTDGGTTWLDVPATGKVTLPADGSSVLVKVTVKDDAITENDETVTLTATTTDAQITTQTATGTGTITDDKGPDAPIDEDVKANIEVSDAGSVKEADGATLTYSVKLSNAVGSDVEVDLTTGGDATRGSDYENTLQYSTDGGTTWLDVPATGKVTLPADGSSVLVKVTVKDDAITENDETVTLTATTTDAQITTQTATGTGTITDDKGPDAPIDEDVKANIEVSDAGSVKEADGATLTYSVKLSNAVGSDVEVDLTTGGDATRGSDYENTLQYSTDGGTTWLDVPATGKVTLPADGSSVLVKVTVKDDAITENDETVTLTATTTDAQITTQTATGTGTITDDKGPDAPIDEDVKANIEVSDAGSVKEADGATLTYSVKLSNAVGSDVEVDLTTGGDATRGSDYENTLQYSTDGGTTWLDVPATGKVTLPADGSSVLVKVTVKDDAITENDETVTLTATTTDAQITTQTATGTGTITDDKGPDAPIDEDVKANIEVSDAGSVKEADGATLTYSVKLSNAVGSDVEVDLTTGGDATRGSDYENTLQYSTDGGTTWLDVPATGKVTLPADGSSVLVKVTVKDDAITENDETVTLTATTTDAQITTQTATGTGTITDDKGPDAPIDEDVKANIEVSDAGSVKEADGATLTYSVKLSNAVGSDVEVDLTTGGDATRGSDYENTLQYSTDGGTTWLDVPATGKVTLPADGSSVLVKVTVKDDAITENDETVTLTATTTDAQITTQTATGTGTITDDKGPDAPIDEDVKANIEVSDAGSVKEADGATLTYSVKLSNAVGSDVEVDLTTGGDATRGSDYENTLQYSTDGGTTWLDVPATGKVTLPADGSSVLVKVTVKDDAITENDETVTLTATTTDAQITTQTATGTGTITDDKGPDAPIDEDVKANIEVSDAGSVKEADGATLTYSVKLSNAVGSDVEVDLTTGGDATRGSDYENTLQYSTDGGTTWLDVPATGKVTLPADGSSVLVKVTVKDDAITENDETVTLTATTTDAQITTQTATGTGTITDDKGPDAPIDEDVKANIEVSDAGSVKEADGATLTYSVKLSNAVGSDVEVDLTTGGDATRGSDYENTLQYSTDGGTTWLDVPATGKVTLPADGSSVLVKVTVKDDAITENDETVTLTATTTDAQITTQTATGTGTITDDKGPDAPIDEDVKANIEVSDAGSVKEADGATLTYSVKLSNAVGSDVEVDLTTGGDATRGSDYENTLQYSTDGGTTWLDVPATGKVTLPADGSSVLVKVTVKDDAITENDETVTLTATTTDAQITTQTATGTGTITDDKGPDAPIDEDVKANIEVSDAGSVKEADGATLTYSVKLSNAVGSDVEVDLTTGGDATRGSDYENTLQYSTDGGTTWLDVPATGKVTLPADGSSVLVKVTVKDDAITENDETVTLTATTTDAQITTQTATGTGTILDNDIAPITVTVSEEGLINGIIDNSGVPTDITNETKVEGYVNISNLTLSSNKEFFLNIPTISLTSNGDNIVWQLNNENKELVGKVNGENAIKITIDNNGKYTVELLKPIDHAINSVEDIESFDVNIKLKDGSFETEAKLTINIEDDMPTIETSSTTWTQSIDIPDIFSGSVSFAGNGGSKSLYTFADGAVIVTGKGFTSSTDLTLKDSNLSQSSGGLGVASTSSPYHNVANEVDFRKTADGQAASEELIIKLAAGKISYGAKINFAFMYGGELEVGVAEFYRGGVLVSTQTFSSNASSGNYAANFEVLDGGFDKIIIKATDNGNSFSIKDNSDFAVTGVQFLGTTSAQPISYAQGIISYGYGADGAGKIGFTEVSDIVKLTNGSSVVMTVTDNSIIAKDGNGALVFQVQLTPSTGKWEFYKYQDFLIGNGSEEVLDINYRVVDADGDGVNSSISIGVNKLPVSTNDVIEPTEDKSYILQVDDFGTLSNDITKIKIEILPTNGVLKLAGVVVVAGQEINKSDISSGKLEFLSNKNTDLNSNFIFKVSNGTLWSTTSYETKVNVIAEADKPTASIDVTKIVSSIADDIVVKVGNNTYNITELLANKNDSTQFKQKSNVGNNYDMDNDNTTKITVNGGLNQNDMVGGTVNNDIIIINGDVKFGTNINSTDGNDIVAILGNIYGGSFAGDNGTDYLYLGKPMSKYEILNYNGYEQGHPDMDFQLKDKDTGGILVVNNIEGIIFADGNTFGKVNVVANTTVEYSVDLSAALTDTDGSETLTAIITGVPAGATFDSQFVINDNGVWKIVIPENATSINYTDVKMTVPLSVGAFTLKIEATATEKSNNHSASAYDSDAIVYAINETNTLTFGKATTNLLFTLDVSGSMKDIVKNSSGISTTRFEIAKASIISTINAYKANGTTEVNLTLFNSGGKNIGWKTADEAIDYLSKLTMDTSGNIKYNGSSISGLTDKYTDYYDGLNATMSINFTGHKADNTVAYFLSDGVPNENKNKIDQDSDATIVAWKNYVNANINTLYVVGVGAGAQEAPLKIIQVQEGDKVIMATTDATLGDTLLGTITASISGSVADNIFGGDGIKTIDSIIVDGREYTKTTFPTDGVALDGDGKLVFNFDTGAYTYTGKSSEFTSDTTKTFKVNVSDEDGDKASLDVNIKINVNDSQYLENKAPIAYITNDGSPLLGMIDVNVANLIKLQSNQMFAVYDQDDNIKSVKISSGGLLSSLLGPITGKLVFNFDSSVNVEGFKINGIGTDSLTIVANDADGATTAQFNTLLSKIKMDYSGLLDSLLGTNVDVFGKLSIVVEDTEGLKDSKTSANLIDLELLVSNNNTEENVNLMEEDIDLTQYVTKDTNIVSFENSKLDKITIELKDILIQEDKELIVKGDKGDIVQLDTPSDWSNVGKEQLDGVNYKVYTGTGVNSTIKLLIDDDIDVTPNI</sequence>
<evidence type="ECO:0000313" key="7">
    <source>
        <dbReference type="Proteomes" id="UP000262582"/>
    </source>
</evidence>
<evidence type="ECO:0000256" key="1">
    <source>
        <dbReference type="ARBA" id="ARBA00022729"/>
    </source>
</evidence>
<dbReference type="SUPFAM" id="SSF141072">
    <property type="entry name" value="CalX-like"/>
    <property type="match status" value="30"/>
</dbReference>
<dbReference type="CDD" id="cd00198">
    <property type="entry name" value="vWFA"/>
    <property type="match status" value="1"/>
</dbReference>
<dbReference type="Proteomes" id="UP000262582">
    <property type="component" value="Chromosome"/>
</dbReference>
<keyword evidence="4" id="KW-0813">Transport</keyword>
<dbReference type="EMBL" id="CP032097">
    <property type="protein sequence ID" value="AXX94008.1"/>
    <property type="molecule type" value="Genomic_DNA"/>
</dbReference>
<dbReference type="PANTHER" id="PTHR11878:SF65">
    <property type="entry name" value="NA_CA-EXCHANGE PROTEIN, ISOFORM G"/>
    <property type="match status" value="1"/>
</dbReference>
<dbReference type="Pfam" id="PF03160">
    <property type="entry name" value="Calx-beta"/>
    <property type="match status" value="30"/>
</dbReference>
<feature type="domain" description="VWFA" evidence="5">
    <location>
        <begin position="5140"/>
        <end position="5345"/>
    </location>
</feature>
<keyword evidence="7" id="KW-1185">Reference proteome</keyword>
<evidence type="ECO:0000256" key="3">
    <source>
        <dbReference type="ARBA" id="ARBA00022837"/>
    </source>
</evidence>
<evidence type="ECO:0000313" key="6">
    <source>
        <dbReference type="EMBL" id="AXX94008.1"/>
    </source>
</evidence>
<dbReference type="RefSeq" id="WP_118916255.1">
    <property type="nucleotide sequence ID" value="NZ_CP032097.1"/>
</dbReference>
<dbReference type="PANTHER" id="PTHR11878">
    <property type="entry name" value="SODIUM/CALCIUM EXCHANGER"/>
    <property type="match status" value="1"/>
</dbReference>
<evidence type="ECO:0000256" key="2">
    <source>
        <dbReference type="ARBA" id="ARBA00022737"/>
    </source>
</evidence>
<keyword evidence="3" id="KW-0106">Calcium</keyword>
<dbReference type="InterPro" id="IPR038081">
    <property type="entry name" value="CalX-like_sf"/>
</dbReference>
<dbReference type="SUPFAM" id="SSF53300">
    <property type="entry name" value="vWA-like"/>
    <property type="match status" value="1"/>
</dbReference>
<evidence type="ECO:0000259" key="5">
    <source>
        <dbReference type="PROSITE" id="PS50234"/>
    </source>
</evidence>